<evidence type="ECO:0000313" key="2">
    <source>
        <dbReference type="EMBL" id="KAK1448526.1"/>
    </source>
</evidence>
<evidence type="ECO:0000256" key="1">
    <source>
        <dbReference type="SAM" id="MobiDB-lite"/>
    </source>
</evidence>
<dbReference type="AlphaFoldDB" id="A0AAI9TZ07"/>
<comment type="caution">
    <text evidence="2">The sequence shown here is derived from an EMBL/GenBank/DDBJ whole genome shotgun (WGS) entry which is preliminary data.</text>
</comment>
<dbReference type="EMBL" id="MPDP01000306">
    <property type="protein sequence ID" value="KAK1448526.1"/>
    <property type="molecule type" value="Genomic_DNA"/>
</dbReference>
<dbReference type="Proteomes" id="UP001239213">
    <property type="component" value="Unassembled WGS sequence"/>
</dbReference>
<keyword evidence="3" id="KW-1185">Reference proteome</keyword>
<gene>
    <name evidence="2" type="ORF">CCUS01_11487</name>
</gene>
<name>A0AAI9TZ07_9PEZI</name>
<reference evidence="2" key="1">
    <citation type="submission" date="2016-11" db="EMBL/GenBank/DDBJ databases">
        <title>The genome sequence of Colletotrichum cuscutae.</title>
        <authorList>
            <person name="Baroncelli R."/>
        </authorList>
    </citation>
    <scope>NUCLEOTIDE SEQUENCE</scope>
    <source>
        <strain evidence="2">IMI 304802</strain>
    </source>
</reference>
<sequence>MLAGGDGRRVTGARPKSPRGGGEQKLAAKTENKRRQYSSGTVRREHRNSCARSRPEATLTGCWTRRNEGGRKPLCDEDLHGAHSGTGWRVLRAREPGGNKRDRFAEKVLVLLNFGIRMVSWSGCSQQGLKVGELQGGHCFVFWSVVISGKPFEATISCAKWINDSYLQNVELQCPSEGGWGMPADLRQAAAHSLGPRDEVEAEMDVSGRIVKAASSWTVNQLFLARQPRKERELAQAACRIRLRAQRQMMRMFDWRRSHRPHRLLFGCKLLSAFVIVAVAVAAAECLSKSYTTLSPVSCGWLLSSSPAVALFHAPLAPSIPSPLSCFFVGNQPHPSWPFSLRMSYQSPKVEEDGLNWASFDRIRVRERGIPVAVRCVALWALLFPMVGLRYAIDRASIPHGPSVMVLERFSAEWESSALPGGCRLTLGRCHLQDVIVVVLAESMILPAGNKVDREDIRQHSPTVVIMYASVERLTSVQRVFDSAPRGRFGECSVSRRRFSSFLPISISKAGSASSHSPLTKCAPRRF</sequence>
<organism evidence="2 3">
    <name type="scientific">Colletotrichum cuscutae</name>
    <dbReference type="NCBI Taxonomy" id="1209917"/>
    <lineage>
        <taxon>Eukaryota</taxon>
        <taxon>Fungi</taxon>
        <taxon>Dikarya</taxon>
        <taxon>Ascomycota</taxon>
        <taxon>Pezizomycotina</taxon>
        <taxon>Sordariomycetes</taxon>
        <taxon>Hypocreomycetidae</taxon>
        <taxon>Glomerellales</taxon>
        <taxon>Glomerellaceae</taxon>
        <taxon>Colletotrichum</taxon>
        <taxon>Colletotrichum acutatum species complex</taxon>
    </lineage>
</organism>
<proteinExistence type="predicted"/>
<feature type="region of interest" description="Disordered" evidence="1">
    <location>
        <begin position="1"/>
        <end position="52"/>
    </location>
</feature>
<protein>
    <submittedName>
        <fullName evidence="2">Uncharacterized protein</fullName>
    </submittedName>
</protein>
<accession>A0AAI9TZ07</accession>
<evidence type="ECO:0000313" key="3">
    <source>
        <dbReference type="Proteomes" id="UP001239213"/>
    </source>
</evidence>